<evidence type="ECO:0000313" key="2">
    <source>
        <dbReference type="EMBL" id="KFM68710.1"/>
    </source>
</evidence>
<keyword evidence="3" id="KW-1185">Reference proteome</keyword>
<feature type="non-terminal residue" evidence="2">
    <location>
        <position position="89"/>
    </location>
</feature>
<feature type="region of interest" description="Disordered" evidence="1">
    <location>
        <begin position="1"/>
        <end position="21"/>
    </location>
</feature>
<sequence>MPRDRTTTGRSSLVHRGSTMDEEDMLSLATTNMVSRDVVPVCVVAMDKVSAPPKAELRQKEHRRPHRPTATTMTAAAATSAPAVTKRLR</sequence>
<protein>
    <submittedName>
        <fullName evidence="2">Uncharacterized protein</fullName>
    </submittedName>
</protein>
<organism evidence="2 3">
    <name type="scientific">Stegodyphus mimosarum</name>
    <name type="common">African social velvet spider</name>
    <dbReference type="NCBI Taxonomy" id="407821"/>
    <lineage>
        <taxon>Eukaryota</taxon>
        <taxon>Metazoa</taxon>
        <taxon>Ecdysozoa</taxon>
        <taxon>Arthropoda</taxon>
        <taxon>Chelicerata</taxon>
        <taxon>Arachnida</taxon>
        <taxon>Araneae</taxon>
        <taxon>Araneomorphae</taxon>
        <taxon>Entelegynae</taxon>
        <taxon>Eresoidea</taxon>
        <taxon>Eresidae</taxon>
        <taxon>Stegodyphus</taxon>
    </lineage>
</organism>
<gene>
    <name evidence="2" type="ORF">X975_21576</name>
</gene>
<feature type="compositionally biased region" description="Low complexity" evidence="1">
    <location>
        <begin position="69"/>
        <end position="89"/>
    </location>
</feature>
<name>A0A087TUC1_STEMI</name>
<feature type="region of interest" description="Disordered" evidence="1">
    <location>
        <begin position="53"/>
        <end position="89"/>
    </location>
</feature>
<accession>A0A087TUC1</accession>
<reference evidence="2 3" key="1">
    <citation type="submission" date="2013-11" db="EMBL/GenBank/DDBJ databases">
        <title>Genome sequencing of Stegodyphus mimosarum.</title>
        <authorList>
            <person name="Bechsgaard J."/>
        </authorList>
    </citation>
    <scope>NUCLEOTIDE SEQUENCE [LARGE SCALE GENOMIC DNA]</scope>
</reference>
<evidence type="ECO:0000256" key="1">
    <source>
        <dbReference type="SAM" id="MobiDB-lite"/>
    </source>
</evidence>
<dbReference type="Proteomes" id="UP000054359">
    <property type="component" value="Unassembled WGS sequence"/>
</dbReference>
<dbReference type="AlphaFoldDB" id="A0A087TUC1"/>
<proteinExistence type="predicted"/>
<evidence type="ECO:0000313" key="3">
    <source>
        <dbReference type="Proteomes" id="UP000054359"/>
    </source>
</evidence>
<dbReference type="EMBL" id="KK116770">
    <property type="protein sequence ID" value="KFM68710.1"/>
    <property type="molecule type" value="Genomic_DNA"/>
</dbReference>